<protein>
    <submittedName>
        <fullName evidence="2">Catechol 2,3-dioxygenase-like lactoylglutathione lyase family enzyme</fullName>
    </submittedName>
</protein>
<dbReference type="Pfam" id="PF00903">
    <property type="entry name" value="Glyoxalase"/>
    <property type="match status" value="1"/>
</dbReference>
<dbReference type="RefSeq" id="WP_264601557.1">
    <property type="nucleotide sequence ID" value="NZ_JAOQNS010000005.1"/>
</dbReference>
<organism evidence="2 3">
    <name type="scientific">Rhodobium gokarnense</name>
    <dbReference type="NCBI Taxonomy" id="364296"/>
    <lineage>
        <taxon>Bacteria</taxon>
        <taxon>Pseudomonadati</taxon>
        <taxon>Pseudomonadota</taxon>
        <taxon>Alphaproteobacteria</taxon>
        <taxon>Hyphomicrobiales</taxon>
        <taxon>Rhodobiaceae</taxon>
        <taxon>Rhodobium</taxon>
    </lineage>
</organism>
<dbReference type="InterPro" id="IPR004360">
    <property type="entry name" value="Glyas_Fos-R_dOase_dom"/>
</dbReference>
<proteinExistence type="predicted"/>
<dbReference type="Proteomes" id="UP001209755">
    <property type="component" value="Unassembled WGS sequence"/>
</dbReference>
<dbReference type="PANTHER" id="PTHR36503">
    <property type="entry name" value="BLR2520 PROTEIN"/>
    <property type="match status" value="1"/>
</dbReference>
<dbReference type="PROSITE" id="PS51819">
    <property type="entry name" value="VOC"/>
    <property type="match status" value="1"/>
</dbReference>
<dbReference type="Gene3D" id="3.10.180.10">
    <property type="entry name" value="2,3-Dihydroxybiphenyl 1,2-Dioxygenase, domain 1"/>
    <property type="match status" value="1"/>
</dbReference>
<dbReference type="SUPFAM" id="SSF54593">
    <property type="entry name" value="Glyoxalase/Bleomycin resistance protein/Dihydroxybiphenyl dioxygenase"/>
    <property type="match status" value="1"/>
</dbReference>
<dbReference type="InterPro" id="IPR037523">
    <property type="entry name" value="VOC_core"/>
</dbReference>
<dbReference type="PANTHER" id="PTHR36503:SF1">
    <property type="entry name" value="BLR2520 PROTEIN"/>
    <property type="match status" value="1"/>
</dbReference>
<dbReference type="InterPro" id="IPR029068">
    <property type="entry name" value="Glyas_Bleomycin-R_OHBP_Dase"/>
</dbReference>
<evidence type="ECO:0000313" key="3">
    <source>
        <dbReference type="Proteomes" id="UP001209755"/>
    </source>
</evidence>
<dbReference type="EMBL" id="JAOQNS010000005">
    <property type="protein sequence ID" value="MCW2307937.1"/>
    <property type="molecule type" value="Genomic_DNA"/>
</dbReference>
<dbReference type="CDD" id="cd07251">
    <property type="entry name" value="VOC_like"/>
    <property type="match status" value="1"/>
</dbReference>
<accession>A0ABT3HC10</accession>
<evidence type="ECO:0000259" key="1">
    <source>
        <dbReference type="PROSITE" id="PS51819"/>
    </source>
</evidence>
<reference evidence="3" key="1">
    <citation type="submission" date="2023-07" db="EMBL/GenBank/DDBJ databases">
        <title>Genome sequencing of Purple Non-Sulfur Bacteria from various extreme environments.</title>
        <authorList>
            <person name="Mayer M."/>
        </authorList>
    </citation>
    <scope>NUCLEOTIDE SEQUENCE [LARGE SCALE GENOMIC DNA]</scope>
    <source>
        <strain evidence="3">DSM 17935</strain>
    </source>
</reference>
<name>A0ABT3HC10_9HYPH</name>
<keyword evidence="3" id="KW-1185">Reference proteome</keyword>
<sequence>MEQRLNLITLGVDDIAETKRFFADGLGWKPSGFESPEIVFFGLPGTVLALFGRTALAEDVGADIGPAGRDGVTIAWNGRSEAEVDAAYARAVSAGARPVKPPQKVFWGGYSSYVRIPGGHFLEIAFVPDFPMDDAGMLQLPPPKDA</sequence>
<comment type="caution">
    <text evidence="2">The sequence shown here is derived from an EMBL/GenBank/DDBJ whole genome shotgun (WGS) entry which is preliminary data.</text>
</comment>
<feature type="domain" description="VOC" evidence="1">
    <location>
        <begin position="4"/>
        <end position="127"/>
    </location>
</feature>
<gene>
    <name evidence="2" type="ORF">M2319_002274</name>
</gene>
<evidence type="ECO:0000313" key="2">
    <source>
        <dbReference type="EMBL" id="MCW2307937.1"/>
    </source>
</evidence>